<feature type="non-terminal residue" evidence="4">
    <location>
        <position position="1"/>
    </location>
</feature>
<dbReference type="SMART" id="SM00343">
    <property type="entry name" value="ZnF_C2HC"/>
    <property type="match status" value="3"/>
</dbReference>
<proteinExistence type="predicted"/>
<evidence type="ECO:0000313" key="5">
    <source>
        <dbReference type="Proteomes" id="UP000789759"/>
    </source>
</evidence>
<protein>
    <submittedName>
        <fullName evidence="4">9686_t:CDS:1</fullName>
    </submittedName>
</protein>
<comment type="caution">
    <text evidence="4">The sequence shown here is derived from an EMBL/GenBank/DDBJ whole genome shotgun (WGS) entry which is preliminary data.</text>
</comment>
<keyword evidence="5" id="KW-1185">Reference proteome</keyword>
<evidence type="ECO:0000256" key="1">
    <source>
        <dbReference type="PROSITE-ProRule" id="PRU00047"/>
    </source>
</evidence>
<feature type="non-terminal residue" evidence="4">
    <location>
        <position position="419"/>
    </location>
</feature>
<gene>
    <name evidence="4" type="ORF">CPELLU_LOCUS19906</name>
</gene>
<feature type="compositionally biased region" description="Low complexity" evidence="2">
    <location>
        <begin position="292"/>
        <end position="302"/>
    </location>
</feature>
<dbReference type="Gene3D" id="4.10.60.10">
    <property type="entry name" value="Zinc finger, CCHC-type"/>
    <property type="match status" value="1"/>
</dbReference>
<dbReference type="Proteomes" id="UP000789759">
    <property type="component" value="Unassembled WGS sequence"/>
</dbReference>
<evidence type="ECO:0000259" key="3">
    <source>
        <dbReference type="PROSITE" id="PS50158"/>
    </source>
</evidence>
<keyword evidence="1" id="KW-0479">Metal-binding</keyword>
<accession>A0A9N9KFJ2</accession>
<dbReference type="PROSITE" id="PS50158">
    <property type="entry name" value="ZF_CCHC"/>
    <property type="match status" value="1"/>
</dbReference>
<keyword evidence="1" id="KW-0863">Zinc-finger</keyword>
<dbReference type="OrthoDB" id="8026949at2759"/>
<dbReference type="AlphaFoldDB" id="A0A9N9KFJ2"/>
<sequence length="419" mass="47934">ILLIINLFILQTNAARCGICGIRGHNRRTCPNRLAMVPYNPNNALIPPYQQNNALIPYIPQTPIIPQTSMMNKWNVPWMSNMIMIRKRPAKGKICSHCGAMGHNRLHCPIQLAGANVANVNNIKKSVKKYFDSRKLNLRMCRCCGEIGHTGRNCPTIRANNLCIPLRQLSEIKKGINEFKKHYGINNRLVPQFMLPQNFLIPKRPRIPNYIAACGCCGNENHNRYDPQCPFQNGLVQPCLNPRLIKSIRELRLWYVENNRPVPPNIGVGLNPLPKQPPPIPPRPPPIPPRPGNNGNGNNNIPLGGIGLQNLQNQFQQHDQRLVNLIRQSEIQLETILDRINRNINTHYTKTNNNIFNRFNQLNQRILTASKTLDEHGQNINQIGNNINLRFNNLDRNINNRFGRINDNIINMNQRFDIL</sequence>
<reference evidence="4" key="1">
    <citation type="submission" date="2021-06" db="EMBL/GenBank/DDBJ databases">
        <authorList>
            <person name="Kallberg Y."/>
            <person name="Tangrot J."/>
            <person name="Rosling A."/>
        </authorList>
    </citation>
    <scope>NUCLEOTIDE SEQUENCE</scope>
    <source>
        <strain evidence="4">FL966</strain>
    </source>
</reference>
<evidence type="ECO:0000256" key="2">
    <source>
        <dbReference type="SAM" id="MobiDB-lite"/>
    </source>
</evidence>
<feature type="region of interest" description="Disordered" evidence="2">
    <location>
        <begin position="272"/>
        <end position="302"/>
    </location>
</feature>
<dbReference type="InterPro" id="IPR001878">
    <property type="entry name" value="Znf_CCHC"/>
</dbReference>
<evidence type="ECO:0000313" key="4">
    <source>
        <dbReference type="EMBL" id="CAG8823382.1"/>
    </source>
</evidence>
<feature type="domain" description="CCHC-type" evidence="3">
    <location>
        <begin position="141"/>
        <end position="155"/>
    </location>
</feature>
<organism evidence="4 5">
    <name type="scientific">Cetraspora pellucida</name>
    <dbReference type="NCBI Taxonomy" id="1433469"/>
    <lineage>
        <taxon>Eukaryota</taxon>
        <taxon>Fungi</taxon>
        <taxon>Fungi incertae sedis</taxon>
        <taxon>Mucoromycota</taxon>
        <taxon>Glomeromycotina</taxon>
        <taxon>Glomeromycetes</taxon>
        <taxon>Diversisporales</taxon>
        <taxon>Gigasporaceae</taxon>
        <taxon>Cetraspora</taxon>
    </lineage>
</organism>
<name>A0A9N9KFJ2_9GLOM</name>
<dbReference type="GO" id="GO:0003676">
    <property type="term" value="F:nucleic acid binding"/>
    <property type="evidence" value="ECO:0007669"/>
    <property type="project" value="InterPro"/>
</dbReference>
<feature type="compositionally biased region" description="Pro residues" evidence="2">
    <location>
        <begin position="274"/>
        <end position="291"/>
    </location>
</feature>
<keyword evidence="1" id="KW-0862">Zinc</keyword>
<dbReference type="EMBL" id="CAJVQA010052902">
    <property type="protein sequence ID" value="CAG8823382.1"/>
    <property type="molecule type" value="Genomic_DNA"/>
</dbReference>
<dbReference type="GO" id="GO:0008270">
    <property type="term" value="F:zinc ion binding"/>
    <property type="evidence" value="ECO:0007669"/>
    <property type="project" value="UniProtKB-KW"/>
</dbReference>